<dbReference type="Pfam" id="PF00534">
    <property type="entry name" value="Glycos_transf_1"/>
    <property type="match status" value="1"/>
</dbReference>
<gene>
    <name evidence="3" type="ORF">ACFX5D_05735</name>
</gene>
<sequence length="371" mass="42383">MEIIHIVLGKANPERMNGVNKVVYQLATKQVNFGVKASVWGITKDKENNYGERNFETQLFLKQRNPFAISKELKQAILEKNDTAIFHLHGGWIPVYYSLAKLLDKHQIKFVLTPHGAYNIIAMKRSSWSKKFYFSLFEKKLLNRTSKIHCIGKSEVNGLMKIFENKKSILLPYGYENDKTVTIGNTANKNIVFGFIGRLDIYTKGLDTLINAFAKFKKNQPEAQLWIVGDSSEKILLEKKIKAKSLDKNIILYGSKFGAEKEGLLQKMDVFVHPSRNEGLPLSVIEAASFGKPCIVTDATNIGTQILNCQVGITIYSQSSTQLYEAMKKLFSVWKNPVEFKKMQENAIKMVEENYNWKKLITQFNTDLYTI</sequence>
<dbReference type="InterPro" id="IPR028098">
    <property type="entry name" value="Glyco_trans_4-like_N"/>
</dbReference>
<dbReference type="Gene3D" id="3.40.50.2000">
    <property type="entry name" value="Glycogen Phosphorylase B"/>
    <property type="match status" value="2"/>
</dbReference>
<keyword evidence="4" id="KW-1185">Reference proteome</keyword>
<comment type="caution">
    <text evidence="3">The sequence shown here is derived from an EMBL/GenBank/DDBJ whole genome shotgun (WGS) entry which is preliminary data.</text>
</comment>
<proteinExistence type="predicted"/>
<evidence type="ECO:0000259" key="1">
    <source>
        <dbReference type="Pfam" id="PF00534"/>
    </source>
</evidence>
<dbReference type="PANTHER" id="PTHR12526">
    <property type="entry name" value="GLYCOSYLTRANSFERASE"/>
    <property type="match status" value="1"/>
</dbReference>
<keyword evidence="3" id="KW-0808">Transferase</keyword>
<evidence type="ECO:0000259" key="2">
    <source>
        <dbReference type="Pfam" id="PF13439"/>
    </source>
</evidence>
<feature type="domain" description="Glycosyl transferase family 1" evidence="1">
    <location>
        <begin position="185"/>
        <end position="342"/>
    </location>
</feature>
<dbReference type="Proteomes" id="UP001600039">
    <property type="component" value="Unassembled WGS sequence"/>
</dbReference>
<dbReference type="CDD" id="cd03801">
    <property type="entry name" value="GT4_PimA-like"/>
    <property type="match status" value="1"/>
</dbReference>
<feature type="domain" description="Glycosyltransferase subfamily 4-like N-terminal" evidence="2">
    <location>
        <begin position="17"/>
        <end position="161"/>
    </location>
</feature>
<keyword evidence="3" id="KW-0328">Glycosyltransferase</keyword>
<dbReference type="RefSeq" id="WP_379857287.1">
    <property type="nucleotide sequence ID" value="NZ_JBHZQA010000003.1"/>
</dbReference>
<protein>
    <submittedName>
        <fullName evidence="3">Glycosyltransferase family 4 protein</fullName>
        <ecNumber evidence="3">2.4.-.-</ecNumber>
    </submittedName>
</protein>
<evidence type="ECO:0000313" key="4">
    <source>
        <dbReference type="Proteomes" id="UP001600039"/>
    </source>
</evidence>
<reference evidence="3 4" key="1">
    <citation type="submission" date="2024-06" db="EMBL/GenBank/DDBJ databases">
        <title>Flavobacterium spp. isolated from glacier.</title>
        <authorList>
            <person name="Han D."/>
        </authorList>
    </citation>
    <scope>NUCLEOTIDE SEQUENCE [LARGE SCALE GENOMIC DNA]</scope>
    <source>
        <strain evidence="3 4">LB3P45</strain>
    </source>
</reference>
<accession>A0ABW6HL98</accession>
<dbReference type="EC" id="2.4.-.-" evidence="3"/>
<organism evidence="3 4">
    <name type="scientific">Flavobacterium fructosi</name>
    <dbReference type="NCBI Taxonomy" id="3230416"/>
    <lineage>
        <taxon>Bacteria</taxon>
        <taxon>Pseudomonadati</taxon>
        <taxon>Bacteroidota</taxon>
        <taxon>Flavobacteriia</taxon>
        <taxon>Flavobacteriales</taxon>
        <taxon>Flavobacteriaceae</taxon>
        <taxon>Flavobacterium</taxon>
    </lineage>
</organism>
<dbReference type="PANTHER" id="PTHR12526:SF630">
    <property type="entry name" value="GLYCOSYLTRANSFERASE"/>
    <property type="match status" value="1"/>
</dbReference>
<dbReference type="Pfam" id="PF13439">
    <property type="entry name" value="Glyco_transf_4"/>
    <property type="match status" value="1"/>
</dbReference>
<dbReference type="SUPFAM" id="SSF53756">
    <property type="entry name" value="UDP-Glycosyltransferase/glycogen phosphorylase"/>
    <property type="match status" value="1"/>
</dbReference>
<dbReference type="InterPro" id="IPR001296">
    <property type="entry name" value="Glyco_trans_1"/>
</dbReference>
<evidence type="ECO:0000313" key="3">
    <source>
        <dbReference type="EMBL" id="MFE3847463.1"/>
    </source>
</evidence>
<name>A0ABW6HL98_9FLAO</name>
<dbReference type="GO" id="GO:0016757">
    <property type="term" value="F:glycosyltransferase activity"/>
    <property type="evidence" value="ECO:0007669"/>
    <property type="project" value="UniProtKB-KW"/>
</dbReference>
<dbReference type="EMBL" id="JBHZQA010000003">
    <property type="protein sequence ID" value="MFE3847463.1"/>
    <property type="molecule type" value="Genomic_DNA"/>
</dbReference>